<feature type="transmembrane region" description="Helical" evidence="1">
    <location>
        <begin position="12"/>
        <end position="29"/>
    </location>
</feature>
<name>A0ABX7T5L7_9SPHN</name>
<gene>
    <name evidence="2" type="ORF">J4G78_00145</name>
</gene>
<dbReference type="Proteomes" id="UP000663923">
    <property type="component" value="Chromosome"/>
</dbReference>
<keyword evidence="1" id="KW-0812">Transmembrane</keyword>
<reference evidence="2 3" key="1">
    <citation type="submission" date="2021-03" db="EMBL/GenBank/DDBJ databases">
        <title>Complete genome of Parasphingorhabdus_sp.JHSY0214.</title>
        <authorList>
            <person name="Yoo J.H."/>
            <person name="Bae J.W."/>
        </authorList>
    </citation>
    <scope>NUCLEOTIDE SEQUENCE [LARGE SCALE GENOMIC DNA]</scope>
    <source>
        <strain evidence="2 3">JHSY0214</strain>
    </source>
</reference>
<evidence type="ECO:0000313" key="2">
    <source>
        <dbReference type="EMBL" id="QTD56062.1"/>
    </source>
</evidence>
<dbReference type="EMBL" id="CP071794">
    <property type="protein sequence ID" value="QTD56062.1"/>
    <property type="molecule type" value="Genomic_DNA"/>
</dbReference>
<evidence type="ECO:0000313" key="3">
    <source>
        <dbReference type="Proteomes" id="UP000663923"/>
    </source>
</evidence>
<evidence type="ECO:0000256" key="1">
    <source>
        <dbReference type="SAM" id="Phobius"/>
    </source>
</evidence>
<protein>
    <recommendedName>
        <fullName evidence="4">Transmembrane protein</fullName>
    </recommendedName>
</protein>
<feature type="transmembrane region" description="Helical" evidence="1">
    <location>
        <begin position="41"/>
        <end position="58"/>
    </location>
</feature>
<dbReference type="RefSeq" id="WP_207987885.1">
    <property type="nucleotide sequence ID" value="NZ_CP071794.1"/>
</dbReference>
<proteinExistence type="predicted"/>
<accession>A0ABX7T5L7</accession>
<organism evidence="2 3">
    <name type="scientific">Parasphingorhabdus cellanae</name>
    <dbReference type="NCBI Taxonomy" id="2806553"/>
    <lineage>
        <taxon>Bacteria</taxon>
        <taxon>Pseudomonadati</taxon>
        <taxon>Pseudomonadota</taxon>
        <taxon>Alphaproteobacteria</taxon>
        <taxon>Sphingomonadales</taxon>
        <taxon>Sphingomonadaceae</taxon>
        <taxon>Parasphingorhabdus</taxon>
    </lineage>
</organism>
<evidence type="ECO:0008006" key="4">
    <source>
        <dbReference type="Google" id="ProtNLM"/>
    </source>
</evidence>
<keyword evidence="3" id="KW-1185">Reference proteome</keyword>
<keyword evidence="1" id="KW-1133">Transmembrane helix</keyword>
<sequence>MFDVEKHPIRVGLLWAFFMCAVMIPYKLFSGDLEVSASRLIFGYIALAVPAGIIFGYSQRFFERRKQKQ</sequence>
<keyword evidence="1" id="KW-0472">Membrane</keyword>